<reference evidence="3" key="1">
    <citation type="submission" date="2023-10" db="EMBL/GenBank/DDBJ databases">
        <title>Genome assembly of Pristionchus species.</title>
        <authorList>
            <person name="Yoshida K."/>
            <person name="Sommer R.J."/>
        </authorList>
    </citation>
    <scope>NUCLEOTIDE SEQUENCE</scope>
    <source>
        <strain evidence="3">RS5133</strain>
    </source>
</reference>
<dbReference type="GO" id="GO:0000981">
    <property type="term" value="F:DNA-binding transcription factor activity, RNA polymerase II-specific"/>
    <property type="evidence" value="ECO:0007669"/>
    <property type="project" value="TreeGrafter"/>
</dbReference>
<accession>A0AAV5WRM6</accession>
<feature type="region of interest" description="Disordered" evidence="1">
    <location>
        <begin position="56"/>
        <end position="81"/>
    </location>
</feature>
<dbReference type="EMBL" id="BTSY01000006">
    <property type="protein sequence ID" value="GMT32427.1"/>
    <property type="molecule type" value="Genomic_DNA"/>
</dbReference>
<feature type="compositionally biased region" description="Basic and acidic residues" evidence="1">
    <location>
        <begin position="145"/>
        <end position="155"/>
    </location>
</feature>
<dbReference type="AlphaFoldDB" id="A0AAV5WRM6"/>
<feature type="region of interest" description="Disordered" evidence="1">
    <location>
        <begin position="186"/>
        <end position="230"/>
    </location>
</feature>
<dbReference type="PANTHER" id="PTHR23334:SF43">
    <property type="entry name" value="CCAAT_ENHANCER-BINDING PROTEIN HOMOLOG 1-RELATED"/>
    <property type="match status" value="1"/>
</dbReference>
<dbReference type="Gene3D" id="1.20.5.170">
    <property type="match status" value="1"/>
</dbReference>
<evidence type="ECO:0000313" key="4">
    <source>
        <dbReference type="Proteomes" id="UP001432322"/>
    </source>
</evidence>
<dbReference type="GO" id="GO:0006351">
    <property type="term" value="P:DNA-templated transcription"/>
    <property type="evidence" value="ECO:0007669"/>
    <property type="project" value="InterPro"/>
</dbReference>
<evidence type="ECO:0000256" key="1">
    <source>
        <dbReference type="SAM" id="MobiDB-lite"/>
    </source>
</evidence>
<dbReference type="Proteomes" id="UP001432322">
    <property type="component" value="Unassembled WGS sequence"/>
</dbReference>
<keyword evidence="4" id="KW-1185">Reference proteome</keyword>
<dbReference type="Pfam" id="PF07716">
    <property type="entry name" value="bZIP_2"/>
    <property type="match status" value="1"/>
</dbReference>
<dbReference type="InterPro" id="IPR046347">
    <property type="entry name" value="bZIP_sf"/>
</dbReference>
<evidence type="ECO:0000259" key="2">
    <source>
        <dbReference type="Pfam" id="PF07716"/>
    </source>
</evidence>
<dbReference type="PANTHER" id="PTHR23334">
    <property type="entry name" value="CCAAT/ENHANCER BINDING PROTEIN"/>
    <property type="match status" value="1"/>
</dbReference>
<feature type="region of interest" description="Disordered" evidence="1">
    <location>
        <begin position="139"/>
        <end position="163"/>
    </location>
</feature>
<dbReference type="GO" id="GO:0000978">
    <property type="term" value="F:RNA polymerase II cis-regulatory region sequence-specific DNA binding"/>
    <property type="evidence" value="ECO:0007669"/>
    <property type="project" value="TreeGrafter"/>
</dbReference>
<name>A0AAV5WRM6_9BILA</name>
<dbReference type="InterPro" id="IPR031106">
    <property type="entry name" value="C/EBP"/>
</dbReference>
<dbReference type="SUPFAM" id="SSF57959">
    <property type="entry name" value="Leucine zipper domain"/>
    <property type="match status" value="1"/>
</dbReference>
<protein>
    <recommendedName>
        <fullName evidence="2">BZIP domain-containing protein</fullName>
    </recommendedName>
</protein>
<organism evidence="3 4">
    <name type="scientific">Pristionchus fissidentatus</name>
    <dbReference type="NCBI Taxonomy" id="1538716"/>
    <lineage>
        <taxon>Eukaryota</taxon>
        <taxon>Metazoa</taxon>
        <taxon>Ecdysozoa</taxon>
        <taxon>Nematoda</taxon>
        <taxon>Chromadorea</taxon>
        <taxon>Rhabditida</taxon>
        <taxon>Rhabditina</taxon>
        <taxon>Diplogasteromorpha</taxon>
        <taxon>Diplogasteroidea</taxon>
        <taxon>Neodiplogasteridae</taxon>
        <taxon>Pristionchus</taxon>
    </lineage>
</organism>
<evidence type="ECO:0000313" key="3">
    <source>
        <dbReference type="EMBL" id="GMT32427.1"/>
    </source>
</evidence>
<feature type="non-terminal residue" evidence="3">
    <location>
        <position position="1"/>
    </location>
</feature>
<gene>
    <name evidence="3" type="ORF">PFISCL1PPCAC_23724</name>
</gene>
<feature type="domain" description="BZIP" evidence="2">
    <location>
        <begin position="200"/>
        <end position="251"/>
    </location>
</feature>
<feature type="compositionally biased region" description="Low complexity" evidence="1">
    <location>
        <begin position="67"/>
        <end position="81"/>
    </location>
</feature>
<feature type="region of interest" description="Disordered" evidence="1">
    <location>
        <begin position="1"/>
        <end position="20"/>
    </location>
</feature>
<comment type="caution">
    <text evidence="3">The sequence shown here is derived from an EMBL/GenBank/DDBJ whole genome shotgun (WGS) entry which is preliminary data.</text>
</comment>
<feature type="compositionally biased region" description="Basic and acidic residues" evidence="1">
    <location>
        <begin position="192"/>
        <end position="230"/>
    </location>
</feature>
<proteinExistence type="predicted"/>
<sequence>FSPSMSYNQNPGNYDNYKNTYGRQESAASMESLGHAYTEEMKSMLETPIDLANYLLDDDWPVDDNPPMEQQQPSEKQQTTQYYQEQVQLQQALYHDFSDTHYNNFDDYSPNYEQPQQQQAQNYVEVKSEVDMDEEYAKYENGSNFEKESTYDKESSPMPSTSRQIFAIPKKRDAAKALMDYKPQTKARGYKIKAEEEKTDPGYKLKRARNNDAVRKSRTKAKEHQVERDRELNQYKAKCANLEKENKALKARLSRYE</sequence>
<dbReference type="InterPro" id="IPR004827">
    <property type="entry name" value="bZIP"/>
</dbReference>